<name>A0A9X2FGT9_9BACT</name>
<accession>A0A9X2FGT9</accession>
<evidence type="ECO:0000256" key="1">
    <source>
        <dbReference type="ARBA" id="ARBA00022801"/>
    </source>
</evidence>
<feature type="domain" description="Phosphoesterase HXTX" evidence="3">
    <location>
        <begin position="16"/>
        <end position="94"/>
    </location>
</feature>
<sequence>MSKTRTFIAIGPSLDIVSQAERALLRLRRLADNVKWVQRDNLHWTLHFLGEIDDQELYDVCRAAERAAADLEPFSLEAKGVGAFPSPARPRTLWIGAGEGAERMEKLHLALEEQLQPLGFRGERRRFVPHLTLGRAGRSLRPAETSALSSELAKLTDFAAGNQVVDEITIFASRLRREGAEYAAVAHVHLAG</sequence>
<feature type="active site" description="Proton donor" evidence="2">
    <location>
        <position position="43"/>
    </location>
</feature>
<dbReference type="PANTHER" id="PTHR35561">
    <property type="entry name" value="RNA 2',3'-CYCLIC PHOSPHODIESTERASE"/>
    <property type="match status" value="1"/>
</dbReference>
<dbReference type="GO" id="GO:0008664">
    <property type="term" value="F:RNA 2',3'-cyclic 3'-phosphodiesterase activity"/>
    <property type="evidence" value="ECO:0007669"/>
    <property type="project" value="UniProtKB-EC"/>
</dbReference>
<dbReference type="SUPFAM" id="SSF55144">
    <property type="entry name" value="LigT-like"/>
    <property type="match status" value="1"/>
</dbReference>
<dbReference type="HAMAP" id="MF_01940">
    <property type="entry name" value="RNA_CPDase"/>
    <property type="match status" value="1"/>
</dbReference>
<organism evidence="4 5">
    <name type="scientific">Aeoliella straminimaris</name>
    <dbReference type="NCBI Taxonomy" id="2954799"/>
    <lineage>
        <taxon>Bacteria</taxon>
        <taxon>Pseudomonadati</taxon>
        <taxon>Planctomycetota</taxon>
        <taxon>Planctomycetia</taxon>
        <taxon>Pirellulales</taxon>
        <taxon>Lacipirellulaceae</taxon>
        <taxon>Aeoliella</taxon>
    </lineage>
</organism>
<proteinExistence type="inferred from homology"/>
<dbReference type="PANTHER" id="PTHR35561:SF1">
    <property type="entry name" value="RNA 2',3'-CYCLIC PHOSPHODIESTERASE"/>
    <property type="match status" value="1"/>
</dbReference>
<evidence type="ECO:0000313" key="4">
    <source>
        <dbReference type="EMBL" id="MCO6048143.1"/>
    </source>
</evidence>
<feature type="domain" description="Phosphoesterase HXTX" evidence="3">
    <location>
        <begin position="98"/>
        <end position="179"/>
    </location>
</feature>
<dbReference type="InterPro" id="IPR014051">
    <property type="entry name" value="Phosphoesterase_HXTX"/>
</dbReference>
<protein>
    <recommendedName>
        <fullName evidence="2">RNA 2',3'-cyclic phosphodiesterase</fullName>
        <shortName evidence="2">RNA 2',3'-CPDase</shortName>
        <ecNumber evidence="2">3.1.4.58</ecNumber>
    </recommendedName>
</protein>
<dbReference type="GO" id="GO:0004113">
    <property type="term" value="F:2',3'-cyclic-nucleotide 3'-phosphodiesterase activity"/>
    <property type="evidence" value="ECO:0007669"/>
    <property type="project" value="InterPro"/>
</dbReference>
<dbReference type="InterPro" id="IPR004175">
    <property type="entry name" value="RNA_CPDase"/>
</dbReference>
<dbReference type="RefSeq" id="WP_252856256.1">
    <property type="nucleotide sequence ID" value="NZ_JAMXLR010000095.1"/>
</dbReference>
<evidence type="ECO:0000313" key="5">
    <source>
        <dbReference type="Proteomes" id="UP001155241"/>
    </source>
</evidence>
<keyword evidence="1 2" id="KW-0378">Hydrolase</keyword>
<comment type="catalytic activity">
    <reaction evidence="2">
        <text>a 3'-end 2',3'-cyclophospho-ribonucleotide-RNA + H2O = a 3'-end 2'-phospho-ribonucleotide-RNA + H(+)</text>
        <dbReference type="Rhea" id="RHEA:11828"/>
        <dbReference type="Rhea" id="RHEA-COMP:10464"/>
        <dbReference type="Rhea" id="RHEA-COMP:17353"/>
        <dbReference type="ChEBI" id="CHEBI:15377"/>
        <dbReference type="ChEBI" id="CHEBI:15378"/>
        <dbReference type="ChEBI" id="CHEBI:83064"/>
        <dbReference type="ChEBI" id="CHEBI:173113"/>
        <dbReference type="EC" id="3.1.4.58"/>
    </reaction>
</comment>
<dbReference type="InterPro" id="IPR009097">
    <property type="entry name" value="Cyclic_Pdiesterase"/>
</dbReference>
<dbReference type="Gene3D" id="3.90.1140.10">
    <property type="entry name" value="Cyclic phosphodiesterase"/>
    <property type="match status" value="1"/>
</dbReference>
<evidence type="ECO:0000256" key="2">
    <source>
        <dbReference type="HAMAP-Rule" id="MF_01940"/>
    </source>
</evidence>
<dbReference type="Pfam" id="PF02834">
    <property type="entry name" value="LigT_PEase"/>
    <property type="match status" value="2"/>
</dbReference>
<dbReference type="AlphaFoldDB" id="A0A9X2FGT9"/>
<feature type="active site" description="Proton acceptor" evidence="2">
    <location>
        <position position="130"/>
    </location>
</feature>
<comment type="similarity">
    <text evidence="2">Belongs to the 2H phosphoesterase superfamily. ThpR family.</text>
</comment>
<evidence type="ECO:0000259" key="3">
    <source>
        <dbReference type="Pfam" id="PF02834"/>
    </source>
</evidence>
<dbReference type="NCBIfam" id="TIGR02258">
    <property type="entry name" value="2_5_ligase"/>
    <property type="match status" value="1"/>
</dbReference>
<feature type="short sequence motif" description="HXTX 2" evidence="2">
    <location>
        <begin position="130"/>
        <end position="133"/>
    </location>
</feature>
<comment type="caution">
    <text evidence="4">The sequence shown here is derived from an EMBL/GenBank/DDBJ whole genome shotgun (WGS) entry which is preliminary data.</text>
</comment>
<keyword evidence="5" id="KW-1185">Reference proteome</keyword>
<gene>
    <name evidence="4" type="primary">thpR</name>
    <name evidence="4" type="ORF">NG895_29970</name>
</gene>
<dbReference type="EMBL" id="JAMXLR010000095">
    <property type="protein sequence ID" value="MCO6048143.1"/>
    <property type="molecule type" value="Genomic_DNA"/>
</dbReference>
<comment type="function">
    <text evidence="2">Hydrolyzes RNA 2',3'-cyclic phosphodiester to an RNA 2'-phosphomonoester.</text>
</comment>
<dbReference type="EC" id="3.1.4.58" evidence="2"/>
<dbReference type="Proteomes" id="UP001155241">
    <property type="component" value="Unassembled WGS sequence"/>
</dbReference>
<feature type="short sequence motif" description="HXTX 1" evidence="2">
    <location>
        <begin position="43"/>
        <end position="46"/>
    </location>
</feature>
<reference evidence="4" key="1">
    <citation type="submission" date="2022-06" db="EMBL/GenBank/DDBJ databases">
        <title>Aeoliella straminimaris, a novel planctomycete from sediments.</title>
        <authorList>
            <person name="Vitorino I.R."/>
            <person name="Lage O.M."/>
        </authorList>
    </citation>
    <scope>NUCLEOTIDE SEQUENCE</scope>
    <source>
        <strain evidence="4">ICT_H6.2</strain>
    </source>
</reference>